<keyword evidence="2" id="KW-1185">Reference proteome</keyword>
<evidence type="ECO:0000313" key="2">
    <source>
        <dbReference type="Proteomes" id="UP001195769"/>
    </source>
</evidence>
<reference evidence="1" key="1">
    <citation type="journal article" date="2020" name="New Phytol.">
        <title>Comparative genomics reveals dynamic genome evolution in host specialist ectomycorrhizal fungi.</title>
        <authorList>
            <person name="Lofgren L.A."/>
            <person name="Nguyen N.H."/>
            <person name="Vilgalys R."/>
            <person name="Ruytinx J."/>
            <person name="Liao H.L."/>
            <person name="Branco S."/>
            <person name="Kuo A."/>
            <person name="LaButti K."/>
            <person name="Lipzen A."/>
            <person name="Andreopoulos W."/>
            <person name="Pangilinan J."/>
            <person name="Riley R."/>
            <person name="Hundley H."/>
            <person name="Na H."/>
            <person name="Barry K."/>
            <person name="Grigoriev I.V."/>
            <person name="Stajich J.E."/>
            <person name="Kennedy P.G."/>
        </authorList>
    </citation>
    <scope>NUCLEOTIDE SEQUENCE</scope>
    <source>
        <strain evidence="1">FC203</strain>
    </source>
</reference>
<protein>
    <submittedName>
        <fullName evidence="1">Uncharacterized protein</fullName>
    </submittedName>
</protein>
<gene>
    <name evidence="1" type="ORF">F5891DRAFT_1197267</name>
</gene>
<name>A0AAD4HER4_9AGAM</name>
<dbReference type="AlphaFoldDB" id="A0AAD4HER4"/>
<accession>A0AAD4HER4</accession>
<evidence type="ECO:0000313" key="1">
    <source>
        <dbReference type="EMBL" id="KAG1891899.1"/>
    </source>
</evidence>
<comment type="caution">
    <text evidence="1">The sequence shown here is derived from an EMBL/GenBank/DDBJ whole genome shotgun (WGS) entry which is preliminary data.</text>
</comment>
<dbReference type="RefSeq" id="XP_041218375.1">
    <property type="nucleotide sequence ID" value="XM_041368451.1"/>
</dbReference>
<organism evidence="1 2">
    <name type="scientific">Suillus fuscotomentosus</name>
    <dbReference type="NCBI Taxonomy" id="1912939"/>
    <lineage>
        <taxon>Eukaryota</taxon>
        <taxon>Fungi</taxon>
        <taxon>Dikarya</taxon>
        <taxon>Basidiomycota</taxon>
        <taxon>Agaricomycotina</taxon>
        <taxon>Agaricomycetes</taxon>
        <taxon>Agaricomycetidae</taxon>
        <taxon>Boletales</taxon>
        <taxon>Suillineae</taxon>
        <taxon>Suillaceae</taxon>
        <taxon>Suillus</taxon>
    </lineage>
</organism>
<dbReference type="Proteomes" id="UP001195769">
    <property type="component" value="Unassembled WGS sequence"/>
</dbReference>
<dbReference type="EMBL" id="JABBWK010000118">
    <property type="protein sequence ID" value="KAG1891899.1"/>
    <property type="molecule type" value="Genomic_DNA"/>
</dbReference>
<proteinExistence type="predicted"/>
<dbReference type="GeneID" id="64662749"/>
<sequence length="126" mass="13783">MLAPAVVDFIEIFDGVGSFIFVERSNEDRPTFHIQTCNEISAAKSHFPTKADPSVLYAGSLLREKPDMLRGMITTIANDVTVSVIYAESDDLAHYLVGEAGKMAYAPYISTSGRMMDSVMRQSPSA</sequence>